<evidence type="ECO:0000256" key="4">
    <source>
        <dbReference type="ARBA" id="ARBA00022737"/>
    </source>
</evidence>
<keyword evidence="3 8" id="KW-0812">Transmembrane</keyword>
<feature type="transmembrane region" description="Helical" evidence="8">
    <location>
        <begin position="988"/>
        <end position="1006"/>
    </location>
</feature>
<dbReference type="InterPro" id="IPR019775">
    <property type="entry name" value="WD40_repeat_CS"/>
</dbReference>
<dbReference type="InterPro" id="IPR001680">
    <property type="entry name" value="WD40_rpt"/>
</dbReference>
<dbReference type="Pfam" id="PF00520">
    <property type="entry name" value="Ion_trans"/>
    <property type="match status" value="1"/>
</dbReference>
<dbReference type="PANTHER" id="PTHR22847:SF637">
    <property type="entry name" value="WD REPEAT DOMAIN 5B"/>
    <property type="match status" value="1"/>
</dbReference>
<comment type="subcellular location">
    <subcellularLocation>
        <location evidence="1">Membrane</location>
        <topology evidence="1">Multi-pass membrane protein</topology>
    </subcellularLocation>
</comment>
<dbReference type="GO" id="GO:1990234">
    <property type="term" value="C:transferase complex"/>
    <property type="evidence" value="ECO:0007669"/>
    <property type="project" value="UniProtKB-ARBA"/>
</dbReference>
<feature type="transmembrane region" description="Helical" evidence="8">
    <location>
        <begin position="963"/>
        <end position="982"/>
    </location>
</feature>
<reference evidence="10 11" key="1">
    <citation type="submission" date="2016-11" db="EMBL/GenBank/DDBJ databases">
        <title>The macronuclear genome of Stentor coeruleus: a giant cell with tiny introns.</title>
        <authorList>
            <person name="Slabodnick M."/>
            <person name="Ruby J.G."/>
            <person name="Reiff S.B."/>
            <person name="Swart E.C."/>
            <person name="Gosai S."/>
            <person name="Prabakaran S."/>
            <person name="Witkowska E."/>
            <person name="Larue G.E."/>
            <person name="Fisher S."/>
            <person name="Freeman R.M."/>
            <person name="Gunawardena J."/>
            <person name="Chu W."/>
            <person name="Stover N.A."/>
            <person name="Gregory B.D."/>
            <person name="Nowacki M."/>
            <person name="Derisi J."/>
            <person name="Roy S.W."/>
            <person name="Marshall W.F."/>
            <person name="Sood P."/>
        </authorList>
    </citation>
    <scope>NUCLEOTIDE SEQUENCE [LARGE SCALE GENOMIC DNA]</scope>
    <source>
        <strain evidence="10">WM001</strain>
    </source>
</reference>
<dbReference type="InterPro" id="IPR015943">
    <property type="entry name" value="WD40/YVTN_repeat-like_dom_sf"/>
</dbReference>
<dbReference type="Pfam" id="PF00400">
    <property type="entry name" value="WD40"/>
    <property type="match status" value="3"/>
</dbReference>
<evidence type="ECO:0000313" key="11">
    <source>
        <dbReference type="Proteomes" id="UP000187209"/>
    </source>
</evidence>
<organism evidence="10 11">
    <name type="scientific">Stentor coeruleus</name>
    <dbReference type="NCBI Taxonomy" id="5963"/>
    <lineage>
        <taxon>Eukaryota</taxon>
        <taxon>Sar</taxon>
        <taxon>Alveolata</taxon>
        <taxon>Ciliophora</taxon>
        <taxon>Postciliodesmatophora</taxon>
        <taxon>Heterotrichea</taxon>
        <taxon>Heterotrichida</taxon>
        <taxon>Stentoridae</taxon>
        <taxon>Stentor</taxon>
    </lineage>
</organism>
<keyword evidence="4" id="KW-0677">Repeat</keyword>
<feature type="domain" description="Ion transport" evidence="9">
    <location>
        <begin position="932"/>
        <end position="1111"/>
    </location>
</feature>
<accession>A0A1R2AYS5</accession>
<name>A0A1R2AYS5_9CILI</name>
<dbReference type="SMART" id="SM00320">
    <property type="entry name" value="WD40"/>
    <property type="match status" value="7"/>
</dbReference>
<dbReference type="Gene3D" id="2.130.10.10">
    <property type="entry name" value="YVTN repeat-like/Quinoprotein amine dehydrogenase"/>
    <property type="match status" value="2"/>
</dbReference>
<evidence type="ECO:0000256" key="6">
    <source>
        <dbReference type="ARBA" id="ARBA00023136"/>
    </source>
</evidence>
<dbReference type="SUPFAM" id="SSF50978">
    <property type="entry name" value="WD40 repeat-like"/>
    <property type="match status" value="1"/>
</dbReference>
<dbReference type="PANTHER" id="PTHR22847">
    <property type="entry name" value="WD40 REPEAT PROTEIN"/>
    <property type="match status" value="1"/>
</dbReference>
<dbReference type="GO" id="GO:0005216">
    <property type="term" value="F:monoatomic ion channel activity"/>
    <property type="evidence" value="ECO:0007669"/>
    <property type="project" value="InterPro"/>
</dbReference>
<dbReference type="SUPFAM" id="SSF82171">
    <property type="entry name" value="DPP6 N-terminal domain-like"/>
    <property type="match status" value="1"/>
</dbReference>
<dbReference type="PROSITE" id="PS50082">
    <property type="entry name" value="WD_REPEATS_2"/>
    <property type="match status" value="2"/>
</dbReference>
<gene>
    <name evidence="10" type="ORF">SteCoe_32536</name>
</gene>
<feature type="transmembrane region" description="Helical" evidence="8">
    <location>
        <begin position="1081"/>
        <end position="1102"/>
    </location>
</feature>
<evidence type="ECO:0000256" key="2">
    <source>
        <dbReference type="ARBA" id="ARBA00022574"/>
    </source>
</evidence>
<keyword evidence="5 8" id="KW-1133">Transmembrane helix</keyword>
<evidence type="ECO:0000256" key="5">
    <source>
        <dbReference type="ARBA" id="ARBA00022989"/>
    </source>
</evidence>
<evidence type="ECO:0000256" key="7">
    <source>
        <dbReference type="PROSITE-ProRule" id="PRU00221"/>
    </source>
</evidence>
<dbReference type="OrthoDB" id="26681at2759"/>
<protein>
    <recommendedName>
        <fullName evidence="9">Ion transport domain-containing protein</fullName>
    </recommendedName>
</protein>
<dbReference type="PROSITE" id="PS50294">
    <property type="entry name" value="WD_REPEATS_REGION"/>
    <property type="match status" value="1"/>
</dbReference>
<dbReference type="SUPFAM" id="SSF101908">
    <property type="entry name" value="Putative isomerase YbhE"/>
    <property type="match status" value="1"/>
</dbReference>
<dbReference type="AlphaFoldDB" id="A0A1R2AYS5"/>
<dbReference type="GO" id="GO:0016020">
    <property type="term" value="C:membrane"/>
    <property type="evidence" value="ECO:0007669"/>
    <property type="project" value="UniProtKB-SubCell"/>
</dbReference>
<evidence type="ECO:0000259" key="9">
    <source>
        <dbReference type="Pfam" id="PF00520"/>
    </source>
</evidence>
<dbReference type="InterPro" id="IPR036322">
    <property type="entry name" value="WD40_repeat_dom_sf"/>
</dbReference>
<evidence type="ECO:0000256" key="1">
    <source>
        <dbReference type="ARBA" id="ARBA00004141"/>
    </source>
</evidence>
<keyword evidence="6 8" id="KW-0472">Membrane</keyword>
<feature type="transmembrane region" description="Helical" evidence="8">
    <location>
        <begin position="930"/>
        <end position="951"/>
    </location>
</feature>
<comment type="caution">
    <text evidence="10">The sequence shown here is derived from an EMBL/GenBank/DDBJ whole genome shotgun (WGS) entry which is preliminary data.</text>
</comment>
<keyword evidence="2 7" id="KW-0853">WD repeat</keyword>
<feature type="transmembrane region" description="Helical" evidence="8">
    <location>
        <begin position="1026"/>
        <end position="1048"/>
    </location>
</feature>
<evidence type="ECO:0000313" key="10">
    <source>
        <dbReference type="EMBL" id="OMJ69683.1"/>
    </source>
</evidence>
<dbReference type="Proteomes" id="UP000187209">
    <property type="component" value="Unassembled WGS sequence"/>
</dbReference>
<evidence type="ECO:0000256" key="8">
    <source>
        <dbReference type="SAM" id="Phobius"/>
    </source>
</evidence>
<dbReference type="EMBL" id="MPUH01001170">
    <property type="protein sequence ID" value="OMJ69683.1"/>
    <property type="molecule type" value="Genomic_DNA"/>
</dbReference>
<feature type="repeat" description="WD" evidence="7">
    <location>
        <begin position="138"/>
        <end position="179"/>
    </location>
</feature>
<dbReference type="InterPro" id="IPR005821">
    <property type="entry name" value="Ion_trans_dom"/>
</dbReference>
<proteinExistence type="predicted"/>
<sequence length="1213" mass="140508">MLWSEQNYESSHLVSTLKRSVIDESQVINLTQMKDLKYPMKIVSDFIWGHDPIEIPLLFQATWQKTIEEKNIIYLSSNDGRIGILNLNTKDISIDSNIQQDPILTFDITKDLKFIYTGGQNGVIRMCDGQELTQIAKLEEHKDKVNKVILSHDGAFLYSASADCAVKMWDLNNSNTCLNLINHEGSVEALDLSNDGNYLLSGGADCYCYILILIPEVSVLGTIKACGEISALKCSDKKNFVVTGTSLGVIEIWKFGNWELMRKFKSKDKILCIDISLEEDFVVTGGFDKVVSMWDVKLERNRIQLTGHNGGIRSVFITADQKSLYSLGADSKIMKWKIPKFEDRFLLKPRLTVKEIWFSDANTLLYAYLSREIDDKKYEYSIKAWNILTRDEVINFKIIESSIKFYQKSYDDKMFYVIHKISASYYISEYNLITGEKIDEYLLGKSKICSFCVSPMRNYLFIGEILKIKTLLLKNPENEPSNQMIPHTTLDPNGKMFHVFNHQMYHVGEVIKIICTPNEKYIISIDNVNLIKLIDVELMANEDVKNQVKGISHFFKEQMKILDARLLKGETFIVISAEDVMLWSVQKRSIIKKVANRGFIKINYSLDSDYIFFRTHNKLEIWTTKDFSYNSFIQYEDPIDAFHISTDNKKFAISSNNEIAIYESPLKMSTIYVSGDGSRKYDFFRYMRKVIDDTSEEYVPGFDDWIIEPFHINSLHLYAFYNYDEHLGKALKAKAPFFITAHSHSPLTIALKYKYHNCVSVILRELRVRFETNPYIFLSLENCLADLNRSGFDKLHILYKVLLSKTTNNNMPKFSEKKLKSQAILQSTSFLPNKEDFTAFMNFTNEGNSINFLQTFVKLPMLAGTSESIKFLKGLDSCSNVHIFDTPFIQVFLLEKWNNVKWIPYCQAGVYITYLTVLSLYTVYLEYIGFLYGLLAVNSLFSLYEFSYIISGKLGYFKDFWNYFDQARINSLFIYIFLIISGTMKHKYWFLALILFFAWMRGIAFFRIYKPTRYLVHLLITACRDIAGFLLIWFYSTVSFSLIFYALMPQQSDYFSYVTGLYNINIGYSNKSGYGGLDSTFYVLVTILNPIIMINLLIAILGDTYKSMKENRVENDARELISLILEAETLMLWRRNQDGMAFLHVCEENLAVVENANVRVKRRLKNLKLKIMKINSTLIEQEVGLLDIGQCLKVRNTDMSKLIEDVENIYKDQ</sequence>
<feature type="repeat" description="WD" evidence="7">
    <location>
        <begin position="305"/>
        <end position="338"/>
    </location>
</feature>
<keyword evidence="11" id="KW-1185">Reference proteome</keyword>
<evidence type="ECO:0000256" key="3">
    <source>
        <dbReference type="ARBA" id="ARBA00022692"/>
    </source>
</evidence>
<dbReference type="PROSITE" id="PS00678">
    <property type="entry name" value="WD_REPEATS_1"/>
    <property type="match status" value="2"/>
</dbReference>